<dbReference type="Proteomes" id="UP000265618">
    <property type="component" value="Unassembled WGS sequence"/>
</dbReference>
<name>A0A391P0B1_9EUKA</name>
<dbReference type="EMBL" id="BDIP01010931">
    <property type="protein sequence ID" value="GCA65386.1"/>
    <property type="molecule type" value="Genomic_DNA"/>
</dbReference>
<proteinExistence type="predicted"/>
<feature type="non-terminal residue" evidence="1">
    <location>
        <position position="54"/>
    </location>
</feature>
<accession>A0A391P0B1</accession>
<gene>
    <name evidence="1" type="ORF">KIPB_016997</name>
</gene>
<evidence type="ECO:0000313" key="2">
    <source>
        <dbReference type="Proteomes" id="UP000265618"/>
    </source>
</evidence>
<comment type="caution">
    <text evidence="1">The sequence shown here is derived from an EMBL/GenBank/DDBJ whole genome shotgun (WGS) entry which is preliminary data.</text>
</comment>
<protein>
    <submittedName>
        <fullName evidence="1">Uncharacterized protein</fullName>
    </submittedName>
</protein>
<sequence length="54" mass="5996">MVPLDPLSPLTVCIEQCGNGERLLEFKTPSDVPGHTPLGTVVKDLYMIAKQRMR</sequence>
<reference evidence="1 2" key="1">
    <citation type="journal article" date="2018" name="PLoS ONE">
        <title>The draft genome of Kipferlia bialata reveals reductive genome evolution in fornicate parasites.</title>
        <authorList>
            <person name="Tanifuji G."/>
            <person name="Takabayashi S."/>
            <person name="Kume K."/>
            <person name="Takagi M."/>
            <person name="Nakayama T."/>
            <person name="Kamikawa R."/>
            <person name="Inagaki Y."/>
            <person name="Hashimoto T."/>
        </authorList>
    </citation>
    <scope>NUCLEOTIDE SEQUENCE [LARGE SCALE GENOMIC DNA]</scope>
    <source>
        <strain evidence="1">NY0173</strain>
    </source>
</reference>
<organism evidence="1 2">
    <name type="scientific">Kipferlia bialata</name>
    <dbReference type="NCBI Taxonomy" id="797122"/>
    <lineage>
        <taxon>Eukaryota</taxon>
        <taxon>Metamonada</taxon>
        <taxon>Carpediemonas-like organisms</taxon>
        <taxon>Kipferlia</taxon>
    </lineage>
</organism>
<keyword evidence="2" id="KW-1185">Reference proteome</keyword>
<dbReference type="AlphaFoldDB" id="A0A391P0B1"/>
<evidence type="ECO:0000313" key="1">
    <source>
        <dbReference type="EMBL" id="GCA65386.1"/>
    </source>
</evidence>